<dbReference type="EMBL" id="MU003804">
    <property type="protein sequence ID" value="KAF2720036.1"/>
    <property type="molecule type" value="Genomic_DNA"/>
</dbReference>
<accession>A0A9P4Q7U2</accession>
<proteinExistence type="predicted"/>
<comment type="caution">
    <text evidence="1">The sequence shown here is derived from an EMBL/GenBank/DDBJ whole genome shotgun (WGS) entry which is preliminary data.</text>
</comment>
<sequence length="110" mass="12560">MADALDFMPLAMTQAAAYIAQRKSRCTVRDYLNKLQKCDQSGNSISDYDLGDLCRDKEASNSVMLTWQVSFEYVQRMWPSARDLLSLMSFFDRNGISEFVLLASHSRDDS</sequence>
<evidence type="ECO:0000313" key="2">
    <source>
        <dbReference type="Proteomes" id="UP000799441"/>
    </source>
</evidence>
<gene>
    <name evidence="1" type="ORF">K431DRAFT_304697</name>
</gene>
<dbReference type="AlphaFoldDB" id="A0A9P4Q7U2"/>
<reference evidence="1" key="1">
    <citation type="journal article" date="2020" name="Stud. Mycol.">
        <title>101 Dothideomycetes genomes: a test case for predicting lifestyles and emergence of pathogens.</title>
        <authorList>
            <person name="Haridas S."/>
            <person name="Albert R."/>
            <person name="Binder M."/>
            <person name="Bloem J."/>
            <person name="Labutti K."/>
            <person name="Salamov A."/>
            <person name="Andreopoulos B."/>
            <person name="Baker S."/>
            <person name="Barry K."/>
            <person name="Bills G."/>
            <person name="Bluhm B."/>
            <person name="Cannon C."/>
            <person name="Castanera R."/>
            <person name="Culley D."/>
            <person name="Daum C."/>
            <person name="Ezra D."/>
            <person name="Gonzalez J."/>
            <person name="Henrissat B."/>
            <person name="Kuo A."/>
            <person name="Liang C."/>
            <person name="Lipzen A."/>
            <person name="Lutzoni F."/>
            <person name="Magnuson J."/>
            <person name="Mondo S."/>
            <person name="Nolan M."/>
            <person name="Ohm R."/>
            <person name="Pangilinan J."/>
            <person name="Park H.-J."/>
            <person name="Ramirez L."/>
            <person name="Alfaro M."/>
            <person name="Sun H."/>
            <person name="Tritt A."/>
            <person name="Yoshinaga Y."/>
            <person name="Zwiers L.-H."/>
            <person name="Turgeon B."/>
            <person name="Goodwin S."/>
            <person name="Spatafora J."/>
            <person name="Crous P."/>
            <person name="Grigoriev I."/>
        </authorList>
    </citation>
    <scope>NUCLEOTIDE SEQUENCE</scope>
    <source>
        <strain evidence="1">CBS 116435</strain>
    </source>
</reference>
<protein>
    <submittedName>
        <fullName evidence="1">Uncharacterized protein</fullName>
    </submittedName>
</protein>
<name>A0A9P4Q7U2_9PEZI</name>
<dbReference type="OrthoDB" id="20872at2759"/>
<dbReference type="Proteomes" id="UP000799441">
    <property type="component" value="Unassembled WGS sequence"/>
</dbReference>
<evidence type="ECO:0000313" key="1">
    <source>
        <dbReference type="EMBL" id="KAF2720036.1"/>
    </source>
</evidence>
<organism evidence="1 2">
    <name type="scientific">Polychaeton citri CBS 116435</name>
    <dbReference type="NCBI Taxonomy" id="1314669"/>
    <lineage>
        <taxon>Eukaryota</taxon>
        <taxon>Fungi</taxon>
        <taxon>Dikarya</taxon>
        <taxon>Ascomycota</taxon>
        <taxon>Pezizomycotina</taxon>
        <taxon>Dothideomycetes</taxon>
        <taxon>Dothideomycetidae</taxon>
        <taxon>Capnodiales</taxon>
        <taxon>Capnodiaceae</taxon>
        <taxon>Polychaeton</taxon>
    </lineage>
</organism>
<keyword evidence="2" id="KW-1185">Reference proteome</keyword>